<comment type="catalytic activity">
    <reaction evidence="1">
        <text>ATP-independent breakage of single-stranded DNA, followed by passage and rejoining.</text>
        <dbReference type="EC" id="5.6.2.1"/>
    </reaction>
</comment>
<dbReference type="CDD" id="cd03363">
    <property type="entry name" value="TOPRIM_TopoIA_TopoI"/>
    <property type="match status" value="1"/>
</dbReference>
<feature type="region of interest" description="Disordered" evidence="16">
    <location>
        <begin position="526"/>
        <end position="559"/>
    </location>
</feature>
<evidence type="ECO:0000313" key="20">
    <source>
        <dbReference type="EMBL" id="KAI3437924.1"/>
    </source>
</evidence>
<dbReference type="GO" id="GO:0005694">
    <property type="term" value="C:chromosome"/>
    <property type="evidence" value="ECO:0007669"/>
    <property type="project" value="InterPro"/>
</dbReference>
<dbReference type="Pfam" id="PF01131">
    <property type="entry name" value="Topoisom_bac"/>
    <property type="match status" value="2"/>
</dbReference>
<dbReference type="InterPro" id="IPR003601">
    <property type="entry name" value="Topo_IA_2"/>
</dbReference>
<evidence type="ECO:0000256" key="1">
    <source>
        <dbReference type="ARBA" id="ARBA00000213"/>
    </source>
</evidence>
<feature type="region of interest" description="Disordered" evidence="16">
    <location>
        <begin position="75"/>
        <end position="99"/>
    </location>
</feature>
<evidence type="ECO:0000256" key="5">
    <source>
        <dbReference type="ARBA" id="ARBA00022771"/>
    </source>
</evidence>
<dbReference type="InterPro" id="IPR025589">
    <property type="entry name" value="Toprim_C_rpt"/>
</dbReference>
<keyword evidence="7" id="KW-0460">Magnesium</keyword>
<dbReference type="HAMAP" id="MF_00952">
    <property type="entry name" value="Topoisom_1_prok"/>
    <property type="match status" value="1"/>
</dbReference>
<evidence type="ECO:0000256" key="15">
    <source>
        <dbReference type="PROSITE-ProRule" id="PRU00267"/>
    </source>
</evidence>
<dbReference type="Gene3D" id="1.10.30.10">
    <property type="entry name" value="High mobility group box domain"/>
    <property type="match status" value="2"/>
</dbReference>
<sequence>MASLSQRSPLGVYFAAQRTAQPRHHMLAVALRRRGAVWLAQLAPAASPTLHFGGGNRQRALCTAAQAAASQSAAADVTTDADFAEPAGKRKGRPPKKGPLLLLVESPAKARKIQEFLGPQYTVLASYGHIRDLPAKQGSVQPDDGFAMKWSVLDNAEGRLAPIVGAARTASRILLATDPDREGEAISWHLLQELQARKAIRKVTPTERITFTEVTKRAVEEALLHPRSISEPLVHAYMARRALDYLFGFHLSPLLWRKVPGAQSAGRVQSVALRLVCEREAAIAAFQQHMYYTVEAALQLPGDLAAMARVVSVDGQPPPQPGFTEREVADDVAARVAAAQFNMLEASTREQQRQPPAPFTTSTLQQEANKRLGLGASRTMQLAQRLYEAGHITYMRTDGVSLDPEAATELRQVAVAEHGAEYVPQEPRVFKSKAKNAQEAHEAIRPTSAQLTVEGLAALGAEPAATKLYGLIRGRALACQMTPARITQVAADLADESGSLRLRATASAIAFPGYLAALSDPRSSFAAGVAAEEEDAKQGGAPAEGTEEGDVGDGSAGGSPDVWLAQQEAARALAAALATFQQGQAVALCNAAVAPHETRPPARFTEGSLVKQLEELGIGRPGTYAPTITVLQARGYMLKQGRALHAKALGQVLSAFLQTYFPTYVDYGFTSGLEVQLDEVAGGGASWKDVVGGFWTPFSAALGEVADVAVTDVINRLNDAVGDQLIGEDRACPSCGGQLSFKFASRKLAAPFVGCSTYPTCKYVRNLDESWEVHDAMGALQQEGGSNPAPGTELVSHAITATQAEQAAAIAGLSGYARLLGDCPDTGLPVFVRAGLYGPYVQRGLHAEHETHFRRQALARNAAHRVVTLQMALAMLSLPKDLGVNPATGDNVLVAMGKFGAFIRCGALSRAIPRDYDPLTMTLADALQLLASKANYATARTTRKAALADAAAAESAVEAAEQTEKAAAARAVARKQKKKRVGRPSKVDIAIERAATAAAERLQASQGQAALGPHQRSEEEADLAALRLHQARTAARVALDAAAEVQVEQLQAALAMGDDVADEAERVLAAADKKRSRQKLGVNAYNLYHREVVEEAARSGDRWWGKEHAAVAIAERWKGLSAQEQQRFEAQAQEARLELDAHAAGLLAPDTPLSSLTAAQRAQLDADLAMRQLEALEGSTGAKRLKKKLLLPRPRTAYNLFTTSRQQLAKDDLGPGATGSDIMLRLAEMWRSSTVFQKAEYKGQADEEAKAYREAKTALTQQQQAATAAALAEGMDPMAAARAGLLAGQALVEEFMRQRERRARRMAAAKAVREGEAE</sequence>
<accession>A0A9D4TYY3</accession>
<dbReference type="CDD" id="cd00186">
    <property type="entry name" value="TOP1Ac"/>
    <property type="match status" value="1"/>
</dbReference>
<keyword evidence="5" id="KW-0863">Zinc-finger</keyword>
<dbReference type="PANTHER" id="PTHR42785">
    <property type="entry name" value="DNA TOPOISOMERASE, TYPE IA, CORE"/>
    <property type="match status" value="1"/>
</dbReference>
<dbReference type="EMBL" id="SIDB01000001">
    <property type="protein sequence ID" value="KAI3437924.1"/>
    <property type="molecule type" value="Genomic_DNA"/>
</dbReference>
<dbReference type="Pfam" id="PF01751">
    <property type="entry name" value="Toprim"/>
    <property type="match status" value="1"/>
</dbReference>
<evidence type="ECO:0000256" key="8">
    <source>
        <dbReference type="ARBA" id="ARBA00023029"/>
    </source>
</evidence>
<reference evidence="20" key="2">
    <citation type="submission" date="2020-11" db="EMBL/GenBank/DDBJ databases">
        <authorList>
            <person name="Cecchin M."/>
            <person name="Marcolungo L."/>
            <person name="Rossato M."/>
            <person name="Girolomoni L."/>
            <person name="Cosentino E."/>
            <person name="Cuine S."/>
            <person name="Li-Beisson Y."/>
            <person name="Delledonne M."/>
            <person name="Ballottari M."/>
        </authorList>
    </citation>
    <scope>NUCLEOTIDE SEQUENCE</scope>
    <source>
        <strain evidence="20">211/11P</strain>
        <tissue evidence="20">Whole cell</tissue>
    </source>
</reference>
<dbReference type="Gene3D" id="1.10.290.10">
    <property type="entry name" value="Topoisomerase I, domain 4"/>
    <property type="match status" value="1"/>
</dbReference>
<dbReference type="Gene3D" id="3.40.50.140">
    <property type="match status" value="1"/>
</dbReference>
<dbReference type="InterPro" id="IPR023405">
    <property type="entry name" value="Topo_IA_core_domain"/>
</dbReference>
<dbReference type="SMART" id="SM00437">
    <property type="entry name" value="TOP1Ac"/>
    <property type="match status" value="1"/>
</dbReference>
<dbReference type="PROSITE" id="PS50118">
    <property type="entry name" value="HMG_BOX_2"/>
    <property type="match status" value="1"/>
</dbReference>
<dbReference type="Pfam" id="PF09011">
    <property type="entry name" value="HMG_box_2"/>
    <property type="match status" value="1"/>
</dbReference>
<dbReference type="SUPFAM" id="SSF47095">
    <property type="entry name" value="HMG-box"/>
    <property type="match status" value="2"/>
</dbReference>
<dbReference type="PROSITE" id="PS00396">
    <property type="entry name" value="TOPO_IA_1"/>
    <property type="match status" value="1"/>
</dbReference>
<feature type="DNA-binding region" description="HMG box" evidence="15">
    <location>
        <begin position="1191"/>
        <end position="1260"/>
    </location>
</feature>
<dbReference type="Gene3D" id="1.10.460.10">
    <property type="entry name" value="Topoisomerase I, domain 2"/>
    <property type="match status" value="1"/>
</dbReference>
<feature type="domain" description="Topo IA-type catalytic" evidence="19">
    <location>
        <begin position="230"/>
        <end position="702"/>
    </location>
</feature>
<evidence type="ECO:0000256" key="4">
    <source>
        <dbReference type="ARBA" id="ARBA00022723"/>
    </source>
</evidence>
<evidence type="ECO:0000256" key="14">
    <source>
        <dbReference type="ARBA" id="ARBA00032877"/>
    </source>
</evidence>
<name>A0A9D4TYY3_CHLVU</name>
<dbReference type="InterPro" id="IPR013825">
    <property type="entry name" value="Topo_IA_cen_sub2"/>
</dbReference>
<evidence type="ECO:0000256" key="16">
    <source>
        <dbReference type="SAM" id="MobiDB-lite"/>
    </source>
</evidence>
<keyword evidence="21" id="KW-1185">Reference proteome</keyword>
<keyword evidence="15" id="KW-0539">Nucleus</keyword>
<evidence type="ECO:0000256" key="10">
    <source>
        <dbReference type="ARBA" id="ARBA00023235"/>
    </source>
</evidence>
<dbReference type="PROSITE" id="PS52039">
    <property type="entry name" value="TOPO_IA_2"/>
    <property type="match status" value="1"/>
</dbReference>
<dbReference type="PROSITE" id="PS50880">
    <property type="entry name" value="TOPRIM"/>
    <property type="match status" value="1"/>
</dbReference>
<comment type="caution">
    <text evidence="20">The sequence shown here is derived from an EMBL/GenBank/DDBJ whole genome shotgun (WGS) entry which is preliminary data.</text>
</comment>
<evidence type="ECO:0000256" key="12">
    <source>
        <dbReference type="ARBA" id="ARBA00031985"/>
    </source>
</evidence>
<evidence type="ECO:0000256" key="6">
    <source>
        <dbReference type="ARBA" id="ARBA00022833"/>
    </source>
</evidence>
<comment type="similarity">
    <text evidence="2">Belongs to the type IA topoisomerase family.</text>
</comment>
<dbReference type="SMART" id="SM00398">
    <property type="entry name" value="HMG"/>
    <property type="match status" value="2"/>
</dbReference>
<keyword evidence="10" id="KW-0413">Isomerase</keyword>
<evidence type="ECO:0000313" key="21">
    <source>
        <dbReference type="Proteomes" id="UP001055712"/>
    </source>
</evidence>
<evidence type="ECO:0000259" key="19">
    <source>
        <dbReference type="PROSITE" id="PS52039"/>
    </source>
</evidence>
<dbReference type="CDD" id="cd00084">
    <property type="entry name" value="HMG-box_SF"/>
    <property type="match status" value="1"/>
</dbReference>
<dbReference type="PRINTS" id="PR00417">
    <property type="entry name" value="PRTPISMRASEI"/>
</dbReference>
<gene>
    <name evidence="20" type="ORF">D9Q98_000369</name>
</gene>
<protein>
    <recommendedName>
        <fullName evidence="3">DNA topoisomerase</fullName>
        <ecNumber evidence="3">5.6.2.1</ecNumber>
    </recommendedName>
    <alternativeName>
        <fullName evidence="14">Omega-protein</fullName>
    </alternativeName>
    <alternativeName>
        <fullName evidence="13">Relaxing enzyme</fullName>
    </alternativeName>
    <alternativeName>
        <fullName evidence="11">Swivelase</fullName>
    </alternativeName>
    <alternativeName>
        <fullName evidence="12">Untwisting enzyme</fullName>
    </alternativeName>
</protein>
<dbReference type="InterPro" id="IPR023406">
    <property type="entry name" value="Topo_IA_AS"/>
</dbReference>
<dbReference type="SMART" id="SM00436">
    <property type="entry name" value="TOP1Bc"/>
    <property type="match status" value="1"/>
</dbReference>
<dbReference type="OrthoDB" id="430051at2759"/>
<keyword evidence="8" id="KW-0799">Topoisomerase</keyword>
<dbReference type="GO" id="GO:0003677">
    <property type="term" value="F:DNA binding"/>
    <property type="evidence" value="ECO:0007669"/>
    <property type="project" value="UniProtKB-UniRule"/>
</dbReference>
<dbReference type="InterPro" id="IPR009071">
    <property type="entry name" value="HMG_box_dom"/>
</dbReference>
<evidence type="ECO:0000256" key="7">
    <source>
        <dbReference type="ARBA" id="ARBA00022842"/>
    </source>
</evidence>
<dbReference type="InterPro" id="IPR000380">
    <property type="entry name" value="Topo_IA"/>
</dbReference>
<dbReference type="PANTHER" id="PTHR42785:SF1">
    <property type="entry name" value="DNA TOPOISOMERASE"/>
    <property type="match status" value="1"/>
</dbReference>
<dbReference type="SUPFAM" id="SSF56712">
    <property type="entry name" value="Prokaryotic type I DNA topoisomerase"/>
    <property type="match status" value="1"/>
</dbReference>
<dbReference type="Pfam" id="PF13368">
    <property type="entry name" value="Toprim_C_rpt"/>
    <property type="match status" value="2"/>
</dbReference>
<evidence type="ECO:0000256" key="9">
    <source>
        <dbReference type="ARBA" id="ARBA00023125"/>
    </source>
</evidence>
<evidence type="ECO:0000256" key="13">
    <source>
        <dbReference type="ARBA" id="ARBA00032235"/>
    </source>
</evidence>
<dbReference type="GO" id="GO:0006265">
    <property type="term" value="P:DNA topological change"/>
    <property type="evidence" value="ECO:0007669"/>
    <property type="project" value="InterPro"/>
</dbReference>
<evidence type="ECO:0000256" key="3">
    <source>
        <dbReference type="ARBA" id="ARBA00012891"/>
    </source>
</evidence>
<dbReference type="InterPro" id="IPR034149">
    <property type="entry name" value="TOPRIM_TopoI"/>
</dbReference>
<dbReference type="GO" id="GO:0003917">
    <property type="term" value="F:DNA topoisomerase type I (single strand cut, ATP-independent) activity"/>
    <property type="evidence" value="ECO:0007669"/>
    <property type="project" value="UniProtKB-EC"/>
</dbReference>
<keyword evidence="6" id="KW-0862">Zinc</keyword>
<evidence type="ECO:0000256" key="2">
    <source>
        <dbReference type="ARBA" id="ARBA00009446"/>
    </source>
</evidence>
<dbReference type="InterPro" id="IPR013498">
    <property type="entry name" value="Topo_IA_Znf"/>
</dbReference>
<evidence type="ECO:0000259" key="17">
    <source>
        <dbReference type="PROSITE" id="PS50118"/>
    </source>
</evidence>
<dbReference type="GO" id="GO:0005634">
    <property type="term" value="C:nucleus"/>
    <property type="evidence" value="ECO:0007669"/>
    <property type="project" value="UniProtKB-UniRule"/>
</dbReference>
<dbReference type="Proteomes" id="UP001055712">
    <property type="component" value="Unassembled WGS sequence"/>
</dbReference>
<feature type="domain" description="HMG box" evidence="17">
    <location>
        <begin position="1191"/>
        <end position="1260"/>
    </location>
</feature>
<dbReference type="InterPro" id="IPR036910">
    <property type="entry name" value="HMG_box_dom_sf"/>
</dbReference>
<organism evidence="20 21">
    <name type="scientific">Chlorella vulgaris</name>
    <name type="common">Green alga</name>
    <dbReference type="NCBI Taxonomy" id="3077"/>
    <lineage>
        <taxon>Eukaryota</taxon>
        <taxon>Viridiplantae</taxon>
        <taxon>Chlorophyta</taxon>
        <taxon>core chlorophytes</taxon>
        <taxon>Trebouxiophyceae</taxon>
        <taxon>Chlorellales</taxon>
        <taxon>Chlorellaceae</taxon>
        <taxon>Chlorella clade</taxon>
        <taxon>Chlorella</taxon>
    </lineage>
</organism>
<evidence type="ECO:0000256" key="11">
    <source>
        <dbReference type="ARBA" id="ARBA00030003"/>
    </source>
</evidence>
<proteinExistence type="inferred from homology"/>
<dbReference type="Pfam" id="PF01396">
    <property type="entry name" value="Zn_ribbon_Top1"/>
    <property type="match status" value="1"/>
</dbReference>
<dbReference type="GO" id="GO:0008270">
    <property type="term" value="F:zinc ion binding"/>
    <property type="evidence" value="ECO:0007669"/>
    <property type="project" value="UniProtKB-KW"/>
</dbReference>
<dbReference type="InterPro" id="IPR013824">
    <property type="entry name" value="Topo_IA_cen_sub1"/>
</dbReference>
<dbReference type="Pfam" id="PF00505">
    <property type="entry name" value="HMG_box"/>
    <property type="match status" value="1"/>
</dbReference>
<evidence type="ECO:0000259" key="18">
    <source>
        <dbReference type="PROSITE" id="PS50880"/>
    </source>
</evidence>
<dbReference type="InterPro" id="IPR003602">
    <property type="entry name" value="Topo_IA_DNA-bd_dom"/>
</dbReference>
<keyword evidence="9 15" id="KW-0238">DNA-binding</keyword>
<dbReference type="Gene3D" id="3.30.65.10">
    <property type="entry name" value="Bacterial Topoisomerase I, domain 1"/>
    <property type="match status" value="1"/>
</dbReference>
<dbReference type="SMART" id="SM00493">
    <property type="entry name" value="TOPRIM"/>
    <property type="match status" value="1"/>
</dbReference>
<dbReference type="InterPro" id="IPR013497">
    <property type="entry name" value="Topo_IA_cen"/>
</dbReference>
<keyword evidence="4" id="KW-0479">Metal-binding</keyword>
<dbReference type="InterPro" id="IPR028612">
    <property type="entry name" value="Topoisom_1_IA"/>
</dbReference>
<feature type="domain" description="Toprim" evidence="18">
    <location>
        <begin position="99"/>
        <end position="209"/>
    </location>
</feature>
<reference evidence="20" key="1">
    <citation type="journal article" date="2019" name="Plant J.">
        <title>Chlorella vulgaris genome assembly and annotation reveals the molecular basis for metabolic acclimation to high light conditions.</title>
        <authorList>
            <person name="Cecchin M."/>
            <person name="Marcolungo L."/>
            <person name="Rossato M."/>
            <person name="Girolomoni L."/>
            <person name="Cosentino E."/>
            <person name="Cuine S."/>
            <person name="Li-Beisson Y."/>
            <person name="Delledonne M."/>
            <person name="Ballottari M."/>
        </authorList>
    </citation>
    <scope>NUCLEOTIDE SEQUENCE</scope>
    <source>
        <strain evidence="20">211/11P</strain>
    </source>
</reference>
<dbReference type="EC" id="5.6.2.1" evidence="3"/>
<dbReference type="InterPro" id="IPR013826">
    <property type="entry name" value="Topo_IA_cen_sub3"/>
</dbReference>
<dbReference type="Gene3D" id="2.70.20.10">
    <property type="entry name" value="Topoisomerase I, domain 3"/>
    <property type="match status" value="1"/>
</dbReference>
<dbReference type="InterPro" id="IPR006171">
    <property type="entry name" value="TOPRIM_dom"/>
</dbReference>